<dbReference type="Proteomes" id="UP000190162">
    <property type="component" value="Unassembled WGS sequence"/>
</dbReference>
<name>A0A1T4VJ49_9GAMM</name>
<reference evidence="4" key="1">
    <citation type="submission" date="2017-02" db="EMBL/GenBank/DDBJ databases">
        <authorList>
            <person name="Varghese N."/>
            <person name="Submissions S."/>
        </authorList>
    </citation>
    <scope>NUCLEOTIDE SEQUENCE [LARGE SCALE GENOMIC DNA]</scope>
    <source>
        <strain evidence="4">DSM 22720</strain>
    </source>
</reference>
<evidence type="ECO:0000259" key="1">
    <source>
        <dbReference type="Pfam" id="PF08878"/>
    </source>
</evidence>
<evidence type="ECO:0008006" key="5">
    <source>
        <dbReference type="Google" id="ProtNLM"/>
    </source>
</evidence>
<proteinExistence type="predicted"/>
<evidence type="ECO:0000259" key="2">
    <source>
        <dbReference type="Pfam" id="PF14130"/>
    </source>
</evidence>
<protein>
    <recommendedName>
        <fullName evidence="5">CD-NTase associated protein 4-like DNA endonuclease domain-containing protein</fullName>
    </recommendedName>
</protein>
<feature type="domain" description="CD-NTase associated protein 4-like DNA endonuclease" evidence="2">
    <location>
        <begin position="9"/>
        <end position="215"/>
    </location>
</feature>
<gene>
    <name evidence="3" type="ORF">SAMN02745132_03912</name>
</gene>
<dbReference type="Pfam" id="PF14130">
    <property type="entry name" value="Cap4_nuclease"/>
    <property type="match status" value="1"/>
</dbReference>
<dbReference type="Pfam" id="PF08878">
    <property type="entry name" value="HamA"/>
    <property type="match status" value="1"/>
</dbReference>
<accession>A0A1T4VJ49</accession>
<evidence type="ECO:0000313" key="4">
    <source>
        <dbReference type="Proteomes" id="UP000190162"/>
    </source>
</evidence>
<dbReference type="EMBL" id="FUXU01000076">
    <property type="protein sequence ID" value="SKA64994.1"/>
    <property type="molecule type" value="Genomic_DNA"/>
</dbReference>
<feature type="domain" description="Anti-bacteriophage protein A/HamA C-terminal" evidence="1">
    <location>
        <begin position="270"/>
        <end position="529"/>
    </location>
</feature>
<evidence type="ECO:0000313" key="3">
    <source>
        <dbReference type="EMBL" id="SKA64994.1"/>
    </source>
</evidence>
<dbReference type="GO" id="GO:0004518">
    <property type="term" value="F:nuclease activity"/>
    <property type="evidence" value="ECO:0007669"/>
    <property type="project" value="InterPro"/>
</dbReference>
<sequence>MYQMDENNSGGVGAKAGFYFQDHVATLLASEMLLDNRVRGIGCEVGDDIDVFHSDDSVTHVQVKTGTVDKDWNLTQLRAPRNSGAVKDPNSSILHKSLELDKDPTVTSKFMLVTDKPVASSLSFLEIPLDKRSLKTGRDALVKSIDLGLKNGFKSGNGNGGGYWVDNTIWRVFSDIEFVILKVEHNLRSACEELLNCTLSNEGIRQLGEILCNRIYAKSQISKKTGDVVDKTLTRDEAQSLLRQFATNNTLAPKAYSNKNLPEIVTPLFEESEDKRRKRGFTQGFNFGAYRYDHVVDMLIDWVDEVFLRPSEIVGGSQTFGKAQEIRERIAGLDLKTVTARTILNSILRKQNQQSQPIPMVMFAANGNKCLKFDSVHIVLGEQNINELWVGVTEFIENSDVIFDVMQRLSDKISDLIFLDMDKDRRIILEAKDDKYLFKHDIDSILDTSSSFESNLERFKFVVFISYKMDSYDHLTSESDLMTDIKNKIDHMYNLMVSKNPFFAQVRLGFYVFPTPCNDTILNKLKDKISL</sequence>
<dbReference type="AlphaFoldDB" id="A0A1T4VJ49"/>
<organism evidence="3 4">
    <name type="scientific">Enterovibrio nigricans DSM 22720</name>
    <dbReference type="NCBI Taxonomy" id="1121868"/>
    <lineage>
        <taxon>Bacteria</taxon>
        <taxon>Pseudomonadati</taxon>
        <taxon>Pseudomonadota</taxon>
        <taxon>Gammaproteobacteria</taxon>
        <taxon>Vibrionales</taxon>
        <taxon>Vibrionaceae</taxon>
        <taxon>Enterovibrio</taxon>
    </lineage>
</organism>
<keyword evidence="4" id="KW-1185">Reference proteome</keyword>
<dbReference type="OrthoDB" id="785623at2"/>
<dbReference type="InterPro" id="IPR014976">
    <property type="entry name" value="AbpA_HamA_C"/>
</dbReference>
<dbReference type="RefSeq" id="WP_078754064.1">
    <property type="nucleotide sequence ID" value="NZ_FUXU01000076.1"/>
</dbReference>
<dbReference type="InterPro" id="IPR025382">
    <property type="entry name" value="Cap4-like_endonuclease_dom"/>
</dbReference>